<sequence length="94" mass="10854">MEKIENKELFMSFDEKEGNEDSDVEDVSEKVDIFWETGSVVLKTIYSGAIEALRSSFDLKKRFLEILEATDLAHSEEIRDMILSDMKRDFSQGP</sequence>
<evidence type="ECO:0000313" key="1">
    <source>
        <dbReference type="EMBL" id="VVB12138.1"/>
    </source>
</evidence>
<comment type="caution">
    <text evidence="1">The sequence shown here is derived from an EMBL/GenBank/DDBJ whole genome shotgun (WGS) entry which is preliminary data.</text>
</comment>
<keyword evidence="2" id="KW-1185">Reference proteome</keyword>
<protein>
    <submittedName>
        <fullName evidence="1">Uncharacterized protein</fullName>
    </submittedName>
</protein>
<organism evidence="1 2">
    <name type="scientific">Arabis nemorensis</name>
    <dbReference type="NCBI Taxonomy" id="586526"/>
    <lineage>
        <taxon>Eukaryota</taxon>
        <taxon>Viridiplantae</taxon>
        <taxon>Streptophyta</taxon>
        <taxon>Embryophyta</taxon>
        <taxon>Tracheophyta</taxon>
        <taxon>Spermatophyta</taxon>
        <taxon>Magnoliopsida</taxon>
        <taxon>eudicotyledons</taxon>
        <taxon>Gunneridae</taxon>
        <taxon>Pentapetalae</taxon>
        <taxon>rosids</taxon>
        <taxon>malvids</taxon>
        <taxon>Brassicales</taxon>
        <taxon>Brassicaceae</taxon>
        <taxon>Arabideae</taxon>
        <taxon>Arabis</taxon>
    </lineage>
</organism>
<dbReference type="EMBL" id="CABITT030000007">
    <property type="protein sequence ID" value="VVB12138.1"/>
    <property type="molecule type" value="Genomic_DNA"/>
</dbReference>
<name>A0A565CEL5_9BRAS</name>
<dbReference type="Proteomes" id="UP000489600">
    <property type="component" value="Unassembled WGS sequence"/>
</dbReference>
<gene>
    <name evidence="1" type="ORF">ANE_LOCUS22582</name>
</gene>
<proteinExistence type="predicted"/>
<reference evidence="1" key="1">
    <citation type="submission" date="2019-07" db="EMBL/GenBank/DDBJ databases">
        <authorList>
            <person name="Dittberner H."/>
        </authorList>
    </citation>
    <scope>NUCLEOTIDE SEQUENCE [LARGE SCALE GENOMIC DNA]</scope>
</reference>
<dbReference type="OrthoDB" id="28112at2759"/>
<evidence type="ECO:0000313" key="2">
    <source>
        <dbReference type="Proteomes" id="UP000489600"/>
    </source>
</evidence>
<accession>A0A565CEL5</accession>
<dbReference type="AlphaFoldDB" id="A0A565CEL5"/>